<feature type="coiled-coil region" evidence="1">
    <location>
        <begin position="36"/>
        <end position="94"/>
    </location>
</feature>
<dbReference type="eggNOG" id="ENOG5032H0P">
    <property type="taxonomic scope" value="Bacteria"/>
</dbReference>
<dbReference type="Pfam" id="PF06810">
    <property type="entry name" value="Phage_scaffold"/>
    <property type="match status" value="1"/>
</dbReference>
<dbReference type="InterPro" id="IPR009636">
    <property type="entry name" value="SCAF"/>
</dbReference>
<name>A3DIA1_ACET2</name>
<gene>
    <name evidence="2" type="ordered locus">Cthe_2478</name>
</gene>
<evidence type="ECO:0000313" key="3">
    <source>
        <dbReference type="Proteomes" id="UP000002145"/>
    </source>
</evidence>
<keyword evidence="3" id="KW-1185">Reference proteome</keyword>
<dbReference type="HOGENOM" id="CLU_112809_0_1_9"/>
<dbReference type="AlphaFoldDB" id="A3DIA1"/>
<proteinExistence type="predicted"/>
<keyword evidence="1" id="KW-0175">Coiled coil</keyword>
<dbReference type="Proteomes" id="UP000002145">
    <property type="component" value="Chromosome"/>
</dbReference>
<organism evidence="2 3">
    <name type="scientific">Acetivibrio thermocellus (strain ATCC 27405 / DSM 1237 / JCM 9322 / NBRC 103400 / NCIMB 10682 / NRRL B-4536 / VPI 7372)</name>
    <name type="common">Clostridium thermocellum</name>
    <dbReference type="NCBI Taxonomy" id="203119"/>
    <lineage>
        <taxon>Bacteria</taxon>
        <taxon>Bacillati</taxon>
        <taxon>Bacillota</taxon>
        <taxon>Clostridia</taxon>
        <taxon>Eubacteriales</taxon>
        <taxon>Oscillospiraceae</taxon>
        <taxon>Acetivibrio</taxon>
    </lineage>
</organism>
<sequence length="185" mass="21360">MTKEQLMEMGLTEEQAEKVLVIYKEDLKSFIPKARFDEVNEAKKNLEEQLKDRDKQLKDLGEKVKDNEELTKQIKDLQEANKKAKEEYETKIKNLTLDNAIKLALKEHKAKYEDLLVNKFDREKLVIKDDGTIEGLNEQIAALKENYKDLFEQPLSGHTPNNTGDNPEGGELQQIANTIRQNLGF</sequence>
<accession>A3DIA1</accession>
<protein>
    <submittedName>
        <fullName evidence="2">Minor structural GP20 protein</fullName>
    </submittedName>
</protein>
<dbReference type="STRING" id="203119.Cthe_2478"/>
<evidence type="ECO:0000313" key="2">
    <source>
        <dbReference type="EMBL" id="ABN53680.1"/>
    </source>
</evidence>
<dbReference type="EMBL" id="CP000568">
    <property type="protein sequence ID" value="ABN53680.1"/>
    <property type="molecule type" value="Genomic_DNA"/>
</dbReference>
<dbReference type="KEGG" id="cth:Cthe_2478"/>
<reference evidence="2 3" key="2">
    <citation type="journal article" date="2013" name="Biotechnol. Biofuels">
        <title>Global transcriptome analysis of Clostridium thermocellum ATCC 27405 during growth on dilute acid pretreated Populus and switchgrass.</title>
        <authorList>
            <person name="Wilson C.M."/>
            <person name="Rodriguez M.Jr."/>
            <person name="Johnson C.M."/>
            <person name="Martin S.L."/>
            <person name="Chu T.M."/>
            <person name="Wolfinger R.D."/>
            <person name="Hauser L.J."/>
            <person name="Land M.L."/>
            <person name="Klingeman D.M."/>
            <person name="Syed M.H."/>
            <person name="Ragauskas A.J."/>
            <person name="Tschaplinski T.J."/>
            <person name="Mielenz J.R."/>
            <person name="Brown S.D."/>
        </authorList>
    </citation>
    <scope>NUCLEOTIDE SEQUENCE [LARGE SCALE GENOMIC DNA]</scope>
    <source>
        <strain evidence="3">ATCC 27405 / DSM 1237 / JCM 9322 / NBRC 103400 / NCIMB 10682 / NRRL B-4536 / VPI 7372</strain>
    </source>
</reference>
<evidence type="ECO:0000256" key="1">
    <source>
        <dbReference type="SAM" id="Coils"/>
    </source>
</evidence>
<reference evidence="3" key="1">
    <citation type="submission" date="2007-02" db="EMBL/GenBank/DDBJ databases">
        <title>Complete sequence of Clostridium thermocellum ATCC 27405.</title>
        <authorList>
            <consortium name="US DOE Joint Genome Institute"/>
            <person name="Copeland A."/>
            <person name="Lucas S."/>
            <person name="Lapidus A."/>
            <person name="Barry K."/>
            <person name="Detter J.C."/>
            <person name="Glavina del Rio T."/>
            <person name="Hammon N."/>
            <person name="Israni S."/>
            <person name="Dalin E."/>
            <person name="Tice H."/>
            <person name="Pitluck S."/>
            <person name="Chertkov O."/>
            <person name="Brettin T."/>
            <person name="Bruce D."/>
            <person name="Han C."/>
            <person name="Tapia R."/>
            <person name="Gilna P."/>
            <person name="Schmutz J."/>
            <person name="Larimer F."/>
            <person name="Land M."/>
            <person name="Hauser L."/>
            <person name="Kyrpides N."/>
            <person name="Mikhailova N."/>
            <person name="Wu J.H.D."/>
            <person name="Newcomb M."/>
            <person name="Richardson P."/>
        </authorList>
    </citation>
    <scope>NUCLEOTIDE SEQUENCE [LARGE SCALE GENOMIC DNA]</scope>
    <source>
        <strain evidence="3">ATCC 27405 / DSM 1237 / JCM 9322 / NBRC 103400 / NCIMB 10682 / NRRL B-4536 / VPI 7372</strain>
    </source>
</reference>